<dbReference type="Proteomes" id="UP000749646">
    <property type="component" value="Unassembled WGS sequence"/>
</dbReference>
<dbReference type="SUPFAM" id="SSF140718">
    <property type="entry name" value="Mediator hinge subcomplex-like"/>
    <property type="match status" value="1"/>
</dbReference>
<comment type="function">
    <text evidence="7">Component of the Mediator complex, a coactivator involved in the regulated transcription of nearly all RNA polymerase II-dependent genes. Mediator functions as a bridge to convey information from gene-specific regulatory proteins to the basal RNA polymerase II transcription machinery. Mediator is recruited to promoters by direct interactions with regulatory proteins and serves as a scaffold for the assembly of a functional preinitiation complex with RNA polymerase II and the general transcription factors.</text>
</comment>
<dbReference type="Pfam" id="PF07544">
    <property type="entry name" value="Med9"/>
    <property type="match status" value="1"/>
</dbReference>
<organism evidence="9 10">
    <name type="scientific">Modicella reniformis</name>
    <dbReference type="NCBI Taxonomy" id="1440133"/>
    <lineage>
        <taxon>Eukaryota</taxon>
        <taxon>Fungi</taxon>
        <taxon>Fungi incertae sedis</taxon>
        <taxon>Mucoromycota</taxon>
        <taxon>Mortierellomycotina</taxon>
        <taxon>Mortierellomycetes</taxon>
        <taxon>Mortierellales</taxon>
        <taxon>Mortierellaceae</taxon>
        <taxon>Modicella</taxon>
    </lineage>
</organism>
<keyword evidence="5 7" id="KW-0804">Transcription</keyword>
<feature type="region of interest" description="Disordered" evidence="8">
    <location>
        <begin position="220"/>
        <end position="265"/>
    </location>
</feature>
<evidence type="ECO:0000256" key="8">
    <source>
        <dbReference type="SAM" id="MobiDB-lite"/>
    </source>
</evidence>
<comment type="similarity">
    <text evidence="2 7">Belongs to the Mediator complex subunit 9 family.</text>
</comment>
<feature type="region of interest" description="Disordered" evidence="8">
    <location>
        <begin position="122"/>
        <end position="151"/>
    </location>
</feature>
<reference evidence="9" key="1">
    <citation type="journal article" date="2020" name="Fungal Divers.">
        <title>Resolving the Mortierellaceae phylogeny through synthesis of multi-gene phylogenetics and phylogenomics.</title>
        <authorList>
            <person name="Vandepol N."/>
            <person name="Liber J."/>
            <person name="Desiro A."/>
            <person name="Na H."/>
            <person name="Kennedy M."/>
            <person name="Barry K."/>
            <person name="Grigoriev I.V."/>
            <person name="Miller A.N."/>
            <person name="O'Donnell K."/>
            <person name="Stajich J.E."/>
            <person name="Bonito G."/>
        </authorList>
    </citation>
    <scope>NUCLEOTIDE SEQUENCE</scope>
    <source>
        <strain evidence="9">MES-2147</strain>
    </source>
</reference>
<dbReference type="GO" id="GO:0003712">
    <property type="term" value="F:transcription coregulator activity"/>
    <property type="evidence" value="ECO:0007669"/>
    <property type="project" value="InterPro"/>
</dbReference>
<evidence type="ECO:0000256" key="3">
    <source>
        <dbReference type="ARBA" id="ARBA00023015"/>
    </source>
</evidence>
<evidence type="ECO:0000256" key="4">
    <source>
        <dbReference type="ARBA" id="ARBA00023159"/>
    </source>
</evidence>
<comment type="subcellular location">
    <subcellularLocation>
        <location evidence="1 7">Nucleus</location>
    </subcellularLocation>
</comment>
<dbReference type="GO" id="GO:0016592">
    <property type="term" value="C:mediator complex"/>
    <property type="evidence" value="ECO:0007669"/>
    <property type="project" value="InterPro"/>
</dbReference>
<dbReference type="GO" id="GO:0006357">
    <property type="term" value="P:regulation of transcription by RNA polymerase II"/>
    <property type="evidence" value="ECO:0007669"/>
    <property type="project" value="InterPro"/>
</dbReference>
<evidence type="ECO:0000256" key="5">
    <source>
        <dbReference type="ARBA" id="ARBA00023163"/>
    </source>
</evidence>
<keyword evidence="6 7" id="KW-0539">Nucleus</keyword>
<dbReference type="EMBL" id="JAAAHW010006842">
    <property type="protein sequence ID" value="KAF9954271.1"/>
    <property type="molecule type" value="Genomic_DNA"/>
</dbReference>
<sequence length="265" mass="29583">MSTLTTLTSTTTVSGDAQHETELTFQPSDFSFLSQLLHILQKVETGEDAQEIATLAANLKTSFKRCQTILDLLPGADLSPDEQTRILEEEVKVLEKKKAQLSQYLAWQIFQNDSTKRIIKEEEDDDDDDGNNTPILKSLLPTESETRGSESVSLPFVSSSASELAASQLPLLVSVPVPAPGLVDIDVHPSDRMDQVMAHHHHHHHHHHYHSQVDIKDEYLEPTPPLTKGESFLSESSSQSFTTPSQQSTEHSLEHFQVVKMEEDP</sequence>
<keyword evidence="10" id="KW-1185">Reference proteome</keyword>
<dbReference type="InterPro" id="IPR011425">
    <property type="entry name" value="Med9"/>
</dbReference>
<protein>
    <recommendedName>
        <fullName evidence="7">Mediator of RNA polymerase II transcription subunit 9</fullName>
    </recommendedName>
    <alternativeName>
        <fullName evidence="7">Mediator complex subunit 9</fullName>
    </alternativeName>
</protein>
<gene>
    <name evidence="7" type="primary">MED9</name>
    <name evidence="9" type="ORF">BGZ65_004148</name>
</gene>
<evidence type="ECO:0000256" key="2">
    <source>
        <dbReference type="ARBA" id="ARBA00008089"/>
    </source>
</evidence>
<comment type="subunit">
    <text evidence="7">Component of the Mediator complex.</text>
</comment>
<dbReference type="AlphaFoldDB" id="A0A9P6IZF5"/>
<evidence type="ECO:0000256" key="6">
    <source>
        <dbReference type="ARBA" id="ARBA00023242"/>
    </source>
</evidence>
<evidence type="ECO:0000313" key="9">
    <source>
        <dbReference type="EMBL" id="KAF9954271.1"/>
    </source>
</evidence>
<keyword evidence="4 7" id="KW-0010">Activator</keyword>
<proteinExistence type="inferred from homology"/>
<comment type="caution">
    <text evidence="9">The sequence shown here is derived from an EMBL/GenBank/DDBJ whole genome shotgun (WGS) entry which is preliminary data.</text>
</comment>
<keyword evidence="3 7" id="KW-0805">Transcription regulation</keyword>
<dbReference type="InterPro" id="IPR037212">
    <property type="entry name" value="Med7/Med21-like"/>
</dbReference>
<evidence type="ECO:0000256" key="7">
    <source>
        <dbReference type="RuleBase" id="RU364145"/>
    </source>
</evidence>
<evidence type="ECO:0000256" key="1">
    <source>
        <dbReference type="ARBA" id="ARBA00004123"/>
    </source>
</evidence>
<name>A0A9P6IZF5_9FUNG</name>
<dbReference type="OrthoDB" id="5528926at2759"/>
<feature type="compositionally biased region" description="Low complexity" evidence="8">
    <location>
        <begin position="230"/>
        <end position="250"/>
    </location>
</feature>
<accession>A0A9P6IZF5</accession>
<evidence type="ECO:0000313" key="10">
    <source>
        <dbReference type="Proteomes" id="UP000749646"/>
    </source>
</evidence>